<organism evidence="4 5">
    <name type="scientific">Chryseobacterium aquaticum subsp. greenlandense</name>
    <dbReference type="NCBI Taxonomy" id="345663"/>
    <lineage>
        <taxon>Bacteria</taxon>
        <taxon>Pseudomonadati</taxon>
        <taxon>Bacteroidota</taxon>
        <taxon>Flavobacteriia</taxon>
        <taxon>Flavobacteriales</taxon>
        <taxon>Weeksellaceae</taxon>
        <taxon>Chryseobacterium group</taxon>
        <taxon>Chryseobacterium</taxon>
    </lineage>
</organism>
<dbReference type="Pfam" id="PF08797">
    <property type="entry name" value="HIRAN"/>
    <property type="match status" value="1"/>
</dbReference>
<evidence type="ECO:0000313" key="5">
    <source>
        <dbReference type="Proteomes" id="UP000054388"/>
    </source>
</evidence>
<dbReference type="EMBL" id="LMAI01000007">
    <property type="protein sequence ID" value="KUJ55343.1"/>
    <property type="molecule type" value="Genomic_DNA"/>
</dbReference>
<sequence length="212" mass="25583">MFIFFFIIIALLFFGFAIYARPKGEPINFTDRKEITEASLRDLIIMVEKCPTFLIDKFRFELFYTKRIENKIISKAVYDKFENKFISRDYYLNLLEKCEEKDINNIPKSIDDYYFYKSIFLRGVHLSDRKEKLIFEVNENDSVRLVAEPNNVFDKDAIKVEWNETTIGYIPSESTFDFHKLLHSDYKAFVYDIQYSRYDRIECIISFYLKHE</sequence>
<evidence type="ECO:0000256" key="2">
    <source>
        <dbReference type="ARBA" id="ARBA00022801"/>
    </source>
</evidence>
<gene>
    <name evidence="4" type="ORF">AR686_13280</name>
</gene>
<dbReference type="Gene3D" id="3.30.70.2330">
    <property type="match status" value="1"/>
</dbReference>
<protein>
    <recommendedName>
        <fullName evidence="3">HIRAN domain-containing protein</fullName>
    </recommendedName>
</protein>
<dbReference type="InterPro" id="IPR014905">
    <property type="entry name" value="HIRAN"/>
</dbReference>
<dbReference type="Proteomes" id="UP000054388">
    <property type="component" value="Unassembled WGS sequence"/>
</dbReference>
<evidence type="ECO:0000313" key="4">
    <source>
        <dbReference type="EMBL" id="KUJ55343.1"/>
    </source>
</evidence>
<proteinExistence type="predicted"/>
<evidence type="ECO:0000259" key="3">
    <source>
        <dbReference type="SMART" id="SM00910"/>
    </source>
</evidence>
<accession>A0A101CFL9</accession>
<reference evidence="4 5" key="1">
    <citation type="submission" date="2015-10" db="EMBL/GenBank/DDBJ databases">
        <title>Genome sequence of Chryseobacterium greenlandense.</title>
        <authorList>
            <person name="Newman J."/>
            <person name="Fischer K."/>
            <person name="Miller J."/>
        </authorList>
    </citation>
    <scope>NUCLEOTIDE SEQUENCE [LARGE SCALE GENOMIC DNA]</scope>
    <source>
        <strain evidence="4 5">UMB34</strain>
    </source>
</reference>
<feature type="domain" description="HIRAN" evidence="3">
    <location>
        <begin position="114"/>
        <end position="211"/>
    </location>
</feature>
<name>A0A101CFL9_9FLAO</name>
<keyword evidence="1" id="KW-0479">Metal-binding</keyword>
<dbReference type="GO" id="GO:0008270">
    <property type="term" value="F:zinc ion binding"/>
    <property type="evidence" value="ECO:0007669"/>
    <property type="project" value="InterPro"/>
</dbReference>
<dbReference type="GO" id="GO:0016818">
    <property type="term" value="F:hydrolase activity, acting on acid anhydrides, in phosphorus-containing anhydrides"/>
    <property type="evidence" value="ECO:0007669"/>
    <property type="project" value="InterPro"/>
</dbReference>
<dbReference type="SMART" id="SM00910">
    <property type="entry name" value="HIRAN"/>
    <property type="match status" value="1"/>
</dbReference>
<keyword evidence="2" id="KW-0378">Hydrolase</keyword>
<comment type="caution">
    <text evidence="4">The sequence shown here is derived from an EMBL/GenBank/DDBJ whole genome shotgun (WGS) entry which is preliminary data.</text>
</comment>
<dbReference type="AlphaFoldDB" id="A0A101CFL9"/>
<evidence type="ECO:0000256" key="1">
    <source>
        <dbReference type="ARBA" id="ARBA00022723"/>
    </source>
</evidence>
<dbReference type="GO" id="GO:0003676">
    <property type="term" value="F:nucleic acid binding"/>
    <property type="evidence" value="ECO:0007669"/>
    <property type="project" value="InterPro"/>
</dbReference>
<dbReference type="RefSeq" id="WP_059137251.1">
    <property type="nucleotide sequence ID" value="NZ_LMAI01000007.1"/>
</dbReference>